<evidence type="ECO:0000313" key="1">
    <source>
        <dbReference type="EMBL" id="GBO43552.1"/>
    </source>
</evidence>
<keyword evidence="2" id="KW-1185">Reference proteome</keyword>
<evidence type="ECO:0000313" key="2">
    <source>
        <dbReference type="Proteomes" id="UP000499080"/>
    </source>
</evidence>
<dbReference type="AlphaFoldDB" id="A0A4Y2X6D7"/>
<protein>
    <submittedName>
        <fullName evidence="1">Uncharacterized protein</fullName>
    </submittedName>
</protein>
<feature type="non-terminal residue" evidence="1">
    <location>
        <position position="1"/>
    </location>
</feature>
<dbReference type="EMBL" id="BGPR01070030">
    <property type="protein sequence ID" value="GBO43552.1"/>
    <property type="molecule type" value="Genomic_DNA"/>
</dbReference>
<name>A0A4Y2X6D7_ARAVE</name>
<sequence length="49" mass="5675">VFFDLPRYFEGWSDDEDGISAVPLSTPHHQKNVWHMAASTKSTYIGHLW</sequence>
<reference evidence="1 2" key="1">
    <citation type="journal article" date="2019" name="Sci. Rep.">
        <title>Orb-weaving spider Araneus ventricosus genome elucidates the spidroin gene catalogue.</title>
        <authorList>
            <person name="Kono N."/>
            <person name="Nakamura H."/>
            <person name="Ohtoshi R."/>
            <person name="Moran D.A.P."/>
            <person name="Shinohara A."/>
            <person name="Yoshida Y."/>
            <person name="Fujiwara M."/>
            <person name="Mori M."/>
            <person name="Tomita M."/>
            <person name="Arakawa K."/>
        </authorList>
    </citation>
    <scope>NUCLEOTIDE SEQUENCE [LARGE SCALE GENOMIC DNA]</scope>
</reference>
<gene>
    <name evidence="1" type="ORF">AVEN_3214_1</name>
</gene>
<accession>A0A4Y2X6D7</accession>
<dbReference type="Proteomes" id="UP000499080">
    <property type="component" value="Unassembled WGS sequence"/>
</dbReference>
<organism evidence="1 2">
    <name type="scientific">Araneus ventricosus</name>
    <name type="common">Orbweaver spider</name>
    <name type="synonym">Epeira ventricosa</name>
    <dbReference type="NCBI Taxonomy" id="182803"/>
    <lineage>
        <taxon>Eukaryota</taxon>
        <taxon>Metazoa</taxon>
        <taxon>Ecdysozoa</taxon>
        <taxon>Arthropoda</taxon>
        <taxon>Chelicerata</taxon>
        <taxon>Arachnida</taxon>
        <taxon>Araneae</taxon>
        <taxon>Araneomorphae</taxon>
        <taxon>Entelegynae</taxon>
        <taxon>Araneoidea</taxon>
        <taxon>Araneidae</taxon>
        <taxon>Araneus</taxon>
    </lineage>
</organism>
<proteinExistence type="predicted"/>
<comment type="caution">
    <text evidence="1">The sequence shown here is derived from an EMBL/GenBank/DDBJ whole genome shotgun (WGS) entry which is preliminary data.</text>
</comment>